<dbReference type="Proteomes" id="UP000553632">
    <property type="component" value="Unassembled WGS sequence"/>
</dbReference>
<protein>
    <submittedName>
        <fullName evidence="2">Uncharacterized protein</fullName>
    </submittedName>
</protein>
<dbReference type="EMBL" id="JABANO010032695">
    <property type="protein sequence ID" value="KAF4708128.1"/>
    <property type="molecule type" value="Genomic_DNA"/>
</dbReference>
<feature type="region of interest" description="Disordered" evidence="1">
    <location>
        <begin position="1"/>
        <end position="27"/>
    </location>
</feature>
<feature type="non-terminal residue" evidence="2">
    <location>
        <position position="1"/>
    </location>
</feature>
<reference evidence="2 3" key="1">
    <citation type="submission" date="2020-04" db="EMBL/GenBank/DDBJ databases">
        <title>Perkinsus olseni comparative genomics.</title>
        <authorList>
            <person name="Bogema D.R."/>
        </authorList>
    </citation>
    <scope>NUCLEOTIDE SEQUENCE [LARGE SCALE GENOMIC DNA]</scope>
    <source>
        <strain evidence="2 3">ATCC PRA-207</strain>
    </source>
</reference>
<evidence type="ECO:0000313" key="2">
    <source>
        <dbReference type="EMBL" id="KAF4708128.1"/>
    </source>
</evidence>
<proteinExistence type="predicted"/>
<comment type="caution">
    <text evidence="2">The sequence shown here is derived from an EMBL/GenBank/DDBJ whole genome shotgun (WGS) entry which is preliminary data.</text>
</comment>
<organism evidence="2 3">
    <name type="scientific">Perkinsus olseni</name>
    <name type="common">Perkinsus atlanticus</name>
    <dbReference type="NCBI Taxonomy" id="32597"/>
    <lineage>
        <taxon>Eukaryota</taxon>
        <taxon>Sar</taxon>
        <taxon>Alveolata</taxon>
        <taxon>Perkinsozoa</taxon>
        <taxon>Perkinsea</taxon>
        <taxon>Perkinsida</taxon>
        <taxon>Perkinsidae</taxon>
        <taxon>Perkinsus</taxon>
    </lineage>
</organism>
<accession>A0A7J6QIP9</accession>
<dbReference type="AlphaFoldDB" id="A0A7J6QIP9"/>
<evidence type="ECO:0000313" key="3">
    <source>
        <dbReference type="Proteomes" id="UP000553632"/>
    </source>
</evidence>
<name>A0A7J6QIP9_PEROL</name>
<feature type="non-terminal residue" evidence="2">
    <location>
        <position position="98"/>
    </location>
</feature>
<evidence type="ECO:0000256" key="1">
    <source>
        <dbReference type="SAM" id="MobiDB-lite"/>
    </source>
</evidence>
<sequence length="98" mass="10445">PFGPSMVQRGVANQGAPSSAPIRPPAVPGPVWERVHLPSDTAAREALRSKLLEWDMALDAHGEALQGSAHLAEDIGSAVNELCTSVSEQQRIQMSLYS</sequence>
<keyword evidence="3" id="KW-1185">Reference proteome</keyword>
<gene>
    <name evidence="2" type="ORF">FOZ63_023571</name>
</gene>